<organism evidence="1 2">
    <name type="scientific">Rossellomorea vietnamensis</name>
    <dbReference type="NCBI Taxonomy" id="218284"/>
    <lineage>
        <taxon>Bacteria</taxon>
        <taxon>Bacillati</taxon>
        <taxon>Bacillota</taxon>
        <taxon>Bacilli</taxon>
        <taxon>Bacillales</taxon>
        <taxon>Bacillaceae</taxon>
        <taxon>Rossellomorea</taxon>
    </lineage>
</organism>
<reference evidence="1" key="1">
    <citation type="submission" date="2022-09" db="EMBL/GenBank/DDBJ databases">
        <title>Complete genome sequence of Rossellomorea vietnamensis strain RL-WG62, a newly isolated PGPR with the potential for plant salinity stress alleviation.</title>
        <authorList>
            <person name="Ren L."/>
            <person name="Wang G."/>
            <person name="Hu H."/>
        </authorList>
    </citation>
    <scope>NUCLEOTIDE SEQUENCE</scope>
    <source>
        <strain evidence="1">RL-WG62</strain>
    </source>
</reference>
<evidence type="ECO:0000313" key="1">
    <source>
        <dbReference type="EMBL" id="UXH46360.1"/>
    </source>
</evidence>
<dbReference type="EMBL" id="CP104558">
    <property type="protein sequence ID" value="UXH46360.1"/>
    <property type="molecule type" value="Genomic_DNA"/>
</dbReference>
<keyword evidence="2" id="KW-1185">Reference proteome</keyword>
<gene>
    <name evidence="1" type="ORF">N5C46_10070</name>
</gene>
<protein>
    <submittedName>
        <fullName evidence="1">DUF2959 domain-containing protein</fullName>
    </submittedName>
</protein>
<dbReference type="Proteomes" id="UP001064027">
    <property type="component" value="Chromosome"/>
</dbReference>
<name>A0ACD4CCU6_9BACI</name>
<sequence length="43" mass="4877">MADKKKTPKEYSPSEKKYDRHNENARAAASLKSEAPRISTDNL</sequence>
<proteinExistence type="predicted"/>
<evidence type="ECO:0000313" key="2">
    <source>
        <dbReference type="Proteomes" id="UP001064027"/>
    </source>
</evidence>
<accession>A0ACD4CCU6</accession>